<organism evidence="6 7">
    <name type="scientific">Pseudaeromonas paramecii</name>
    <dbReference type="NCBI Taxonomy" id="2138166"/>
    <lineage>
        <taxon>Bacteria</taxon>
        <taxon>Pseudomonadati</taxon>
        <taxon>Pseudomonadota</taxon>
        <taxon>Gammaproteobacteria</taxon>
        <taxon>Aeromonadales</taxon>
        <taxon>Aeromonadaceae</taxon>
        <taxon>Pseudaeromonas</taxon>
    </lineage>
</organism>
<evidence type="ECO:0000313" key="6">
    <source>
        <dbReference type="EMBL" id="GAA4500972.1"/>
    </source>
</evidence>
<dbReference type="InterPro" id="IPR012827">
    <property type="entry name" value="Hemerythrin_metal-bd"/>
</dbReference>
<dbReference type="InterPro" id="IPR052155">
    <property type="entry name" value="Biofilm_reg_signaling"/>
</dbReference>
<keyword evidence="7" id="KW-1185">Reference proteome</keyword>
<evidence type="ECO:0000256" key="3">
    <source>
        <dbReference type="ARBA" id="ARBA00023004"/>
    </source>
</evidence>
<dbReference type="Pfam" id="PF01814">
    <property type="entry name" value="Hemerythrin"/>
    <property type="match status" value="1"/>
</dbReference>
<dbReference type="PANTHER" id="PTHR44757:SF2">
    <property type="entry name" value="BIOFILM ARCHITECTURE MAINTENANCE PROTEIN MBAA"/>
    <property type="match status" value="1"/>
</dbReference>
<dbReference type="PANTHER" id="PTHR44757">
    <property type="entry name" value="DIGUANYLATE CYCLASE DGCP"/>
    <property type="match status" value="1"/>
</dbReference>
<reference evidence="7" key="1">
    <citation type="journal article" date="2019" name="Int. J. Syst. Evol. Microbiol.">
        <title>The Global Catalogue of Microorganisms (GCM) 10K type strain sequencing project: providing services to taxonomists for standard genome sequencing and annotation.</title>
        <authorList>
            <consortium name="The Broad Institute Genomics Platform"/>
            <consortium name="The Broad Institute Genome Sequencing Center for Infectious Disease"/>
            <person name="Wu L."/>
            <person name="Ma J."/>
        </authorList>
    </citation>
    <scope>NUCLEOTIDE SEQUENCE [LARGE SCALE GENOMIC DNA]</scope>
    <source>
        <strain evidence="7">JCM 32226</strain>
    </source>
</reference>
<evidence type="ECO:0000256" key="4">
    <source>
        <dbReference type="SAM" id="Coils"/>
    </source>
</evidence>
<dbReference type="InterPro" id="IPR000160">
    <property type="entry name" value="GGDEF_dom"/>
</dbReference>
<dbReference type="Gene3D" id="3.30.70.270">
    <property type="match status" value="1"/>
</dbReference>
<dbReference type="Proteomes" id="UP001501321">
    <property type="component" value="Unassembled WGS sequence"/>
</dbReference>
<evidence type="ECO:0000256" key="1">
    <source>
        <dbReference type="ARBA" id="ARBA00010587"/>
    </source>
</evidence>
<dbReference type="InterPro" id="IPR029787">
    <property type="entry name" value="Nucleotide_cyclase"/>
</dbReference>
<dbReference type="InterPro" id="IPR043128">
    <property type="entry name" value="Rev_trsase/Diguanyl_cyclase"/>
</dbReference>
<dbReference type="PROSITE" id="PS50887">
    <property type="entry name" value="GGDEF"/>
    <property type="match status" value="1"/>
</dbReference>
<gene>
    <name evidence="6" type="ORF">GCM10023095_23490</name>
</gene>
<dbReference type="EMBL" id="BAABFC010000014">
    <property type="protein sequence ID" value="GAA4500972.1"/>
    <property type="molecule type" value="Genomic_DNA"/>
</dbReference>
<feature type="coiled-coil region" evidence="4">
    <location>
        <begin position="197"/>
        <end position="231"/>
    </location>
</feature>
<keyword evidence="3" id="KW-0408">Iron</keyword>
<keyword evidence="2" id="KW-0479">Metal-binding</keyword>
<dbReference type="SMART" id="SM00267">
    <property type="entry name" value="GGDEF"/>
    <property type="match status" value="1"/>
</dbReference>
<dbReference type="Pfam" id="PF00990">
    <property type="entry name" value="GGDEF"/>
    <property type="match status" value="1"/>
</dbReference>
<feature type="domain" description="GGDEF" evidence="5">
    <location>
        <begin position="216"/>
        <end position="332"/>
    </location>
</feature>
<proteinExistence type="inferred from homology"/>
<name>A0ABP8QC50_9GAMM</name>
<evidence type="ECO:0000259" key="5">
    <source>
        <dbReference type="PROSITE" id="PS50887"/>
    </source>
</evidence>
<evidence type="ECO:0000256" key="2">
    <source>
        <dbReference type="ARBA" id="ARBA00022723"/>
    </source>
</evidence>
<dbReference type="Gene3D" id="1.20.120.50">
    <property type="entry name" value="Hemerythrin-like"/>
    <property type="match status" value="1"/>
</dbReference>
<comment type="similarity">
    <text evidence="1">Belongs to the hemerythrin family.</text>
</comment>
<dbReference type="NCBIfam" id="TIGR02481">
    <property type="entry name" value="hemeryth_dom"/>
    <property type="match status" value="1"/>
</dbReference>
<dbReference type="InterPro" id="IPR012312">
    <property type="entry name" value="Hemerythrin-like"/>
</dbReference>
<sequence>MAYQDVFVWGPLYETGLPLMDTQHRMLVDLINQLGRYRVEGADEQALMNCCWSLRQYALYHFSCEEQLLEASPLSEEHKASHLRRHGEFAQAIDGLSEQVRQDVGQGADALLGFLVKWLALHILTEDMALAASLDQVPESVPVRSQGVLIEAVGQLFDRLVSQRGWLADRCRQLGEQQRQQAYRLSHEDGLTGLANRRALQEQLPSLLTAAQRQERQLWLVQLKLEQLEAVNQQLGWNAGDQLLQTLARRLADAGAELVVRLADARFVLVVHPSTGQPVLADYLAQLQGGLTAPVSLLDGAASWTPRLQLAAACYPDDGLCAEVLLQQTRAS</sequence>
<dbReference type="NCBIfam" id="TIGR00254">
    <property type="entry name" value="GGDEF"/>
    <property type="match status" value="1"/>
</dbReference>
<protein>
    <recommendedName>
        <fullName evidence="5">GGDEF domain-containing protein</fullName>
    </recommendedName>
</protein>
<dbReference type="CDD" id="cd12107">
    <property type="entry name" value="Hemerythrin"/>
    <property type="match status" value="1"/>
</dbReference>
<dbReference type="SUPFAM" id="SSF47188">
    <property type="entry name" value="Hemerythrin-like"/>
    <property type="match status" value="1"/>
</dbReference>
<dbReference type="InterPro" id="IPR035938">
    <property type="entry name" value="Hemerythrin-like_sf"/>
</dbReference>
<keyword evidence="4" id="KW-0175">Coiled coil</keyword>
<comment type="caution">
    <text evidence="6">The sequence shown here is derived from an EMBL/GenBank/DDBJ whole genome shotgun (WGS) entry which is preliminary data.</text>
</comment>
<accession>A0ABP8QC50</accession>
<evidence type="ECO:0000313" key="7">
    <source>
        <dbReference type="Proteomes" id="UP001501321"/>
    </source>
</evidence>
<dbReference type="SUPFAM" id="SSF55073">
    <property type="entry name" value="Nucleotide cyclase"/>
    <property type="match status" value="1"/>
</dbReference>